<name>A0A5B7HRT6_PORTR</name>
<dbReference type="Proteomes" id="UP000324222">
    <property type="component" value="Unassembled WGS sequence"/>
</dbReference>
<evidence type="ECO:0000313" key="2">
    <source>
        <dbReference type="EMBL" id="MPC74032.1"/>
    </source>
</evidence>
<protein>
    <submittedName>
        <fullName evidence="2">Uncharacterized protein</fullName>
    </submittedName>
</protein>
<comment type="caution">
    <text evidence="2">The sequence shown here is derived from an EMBL/GenBank/DDBJ whole genome shotgun (WGS) entry which is preliminary data.</text>
</comment>
<evidence type="ECO:0000256" key="1">
    <source>
        <dbReference type="SAM" id="MobiDB-lite"/>
    </source>
</evidence>
<feature type="region of interest" description="Disordered" evidence="1">
    <location>
        <begin position="1"/>
        <end position="24"/>
    </location>
</feature>
<accession>A0A5B7HRT6</accession>
<gene>
    <name evidence="2" type="ORF">E2C01_068377</name>
</gene>
<reference evidence="2 3" key="1">
    <citation type="submission" date="2019-05" db="EMBL/GenBank/DDBJ databases">
        <title>Another draft genome of Portunus trituberculatus and its Hox gene families provides insights of decapod evolution.</title>
        <authorList>
            <person name="Jeong J.-H."/>
            <person name="Song I."/>
            <person name="Kim S."/>
            <person name="Choi T."/>
            <person name="Kim D."/>
            <person name="Ryu S."/>
            <person name="Kim W."/>
        </authorList>
    </citation>
    <scope>NUCLEOTIDE SEQUENCE [LARGE SCALE GENOMIC DNA]</scope>
    <source>
        <tissue evidence="2">Muscle</tissue>
    </source>
</reference>
<organism evidence="2 3">
    <name type="scientific">Portunus trituberculatus</name>
    <name type="common">Swimming crab</name>
    <name type="synonym">Neptunus trituberculatus</name>
    <dbReference type="NCBI Taxonomy" id="210409"/>
    <lineage>
        <taxon>Eukaryota</taxon>
        <taxon>Metazoa</taxon>
        <taxon>Ecdysozoa</taxon>
        <taxon>Arthropoda</taxon>
        <taxon>Crustacea</taxon>
        <taxon>Multicrustacea</taxon>
        <taxon>Malacostraca</taxon>
        <taxon>Eumalacostraca</taxon>
        <taxon>Eucarida</taxon>
        <taxon>Decapoda</taxon>
        <taxon>Pleocyemata</taxon>
        <taxon>Brachyura</taxon>
        <taxon>Eubrachyura</taxon>
        <taxon>Portunoidea</taxon>
        <taxon>Portunidae</taxon>
        <taxon>Portuninae</taxon>
        <taxon>Portunus</taxon>
    </lineage>
</organism>
<keyword evidence="3" id="KW-1185">Reference proteome</keyword>
<sequence>MENHLMNVDARQENANAGGWSERRSQGWRAGGRAAHYLLSSGERVLQPRSATASRAPESPQALRAARDYLGLSWSISGTG</sequence>
<dbReference type="AlphaFoldDB" id="A0A5B7HRT6"/>
<dbReference type="EMBL" id="VSRR010038090">
    <property type="protein sequence ID" value="MPC74032.1"/>
    <property type="molecule type" value="Genomic_DNA"/>
</dbReference>
<evidence type="ECO:0000313" key="3">
    <source>
        <dbReference type="Proteomes" id="UP000324222"/>
    </source>
</evidence>
<proteinExistence type="predicted"/>